<dbReference type="Proteomes" id="UP001151760">
    <property type="component" value="Unassembled WGS sequence"/>
</dbReference>
<sequence length="1429" mass="165048">PKIPEFPWGSPVPIGDGDGDVNRFPDGDGDGDGDEAEKRGWGYLGPNDTFTVKDARYMIDQNIISTLAHATTWDKSIPRKKIVSRLAILGVVITQEDLNSNFLRSLPPEWNTHVVVWMNKADIETMSIDDFTANFSDNTVYAFMVENPNGSNLLQQDLEQIHEDDLEAIDLKWHLSLLSLRAKRYFQRTGKKIFINANDTAGYGKSKLIDSKENSDDSLVKRHRIRRHKFALLSLHLKFDKETVFLDYTVITSKDRMVSWNIPNRYTRVNLRRCIYSERIKSVQDCIYCCQFGKFASYFAFIFQGVGKVKPKSANDDQKQTRRKTKSTSEQGFLSAIYEEKTHDTLNTCLYACFLSKIEPTSIAKALSDSSWVEAMQEELLQFKLQQGHRQEEGIDYEEVFAPVARIEAIRLFLAYDSFMGFMVYQMDVKSAFLYGTIEGSLRESQRFMLSTHQDLKIALNLPDKCNGFKRGKIDQTLFIKKQKGDILLVQVYVDDIIFGSTNKELYTAFEKLMKDKFQMSSTEELTFFLGLQVTQKEDEIFISQDKYVAEILKKFNYTDVKFASTPVDLEKPLVKDGDADDVDVHLYRPMIGSLMYLTRLGDIMFCKKQTVVATSTAESEYVAAASCCGQVLWIQNQLLDYGYALTENPTIYVSPINQFWRTTSTRTLDNGEIEINATVDVKIRLLLKHLSRDISNWKTRNRTRRMGIRIPQSNVLSSVADEAITKEMHDGLGRATTTTFSLEVKQGSVLSRLGLKGYLTYPLFTTTGEAELHIGILNSSSTKVIHNKAFITLTKRVKKLEKKLKLKRRSAVIDSSEDKEASFHNEDSSKQGRMIKEINEDENVNLVKSSKQGEAHDTSGHRMESDDTDVVYFSTASPQNDDDEVTLAETFVNIKMSATKDKAKSQASVSIDWSDPDHVLRYLAVQKGFLIAVSMENMCIYLKNQGGYKHIYFKGMSYEDIIPIFERVWDQNHAFVPKDFEIEKEVIYDSEEVVEMLNDFDRKDLIVLYRLFNEKYASTRPGFDDLMLWGDMKIMFEPNDDDVVWKNHHSQELIEWKLYDSCGVRSSMLGEVLRVLVTCRSRFGVEYSDDYDNDEDPIPFKRRVFPSALDGKPITGKTMEKLIDSELFNNLHDDDDVSLCCIYLGHFKTWIWELFRVGRNEYYKRQRRYPRVVAWSSNKKFYRNMLRGTLPVERLTPDEIEARSDWWVSRRAYFDGLPSEIYRQIEEEKRAMDQMLEKEAEREKTYEKMHKFMQGGLSSFPNQGNNSFFEVPTRFLLMVIIWIRQTSKPQCHRILNILNRARREAHPSMYMLSPYTDLPPSTVVPKKHGDKTKNKSKNANLSAFNLGNAFDEDNVRGDDLIFLGEHDTGHCLVYENVDPSKVRREDYIDCMEFMLNPYDVYLECYMMGYMVPDYFCQQLVPHLCMPGG</sequence>
<protein>
    <submittedName>
        <fullName evidence="3">Ribonuclease H-like domain-containing protein</fullName>
    </submittedName>
</protein>
<reference evidence="3" key="2">
    <citation type="submission" date="2022-01" db="EMBL/GenBank/DDBJ databases">
        <authorList>
            <person name="Yamashiro T."/>
            <person name="Shiraishi A."/>
            <person name="Satake H."/>
            <person name="Nakayama K."/>
        </authorList>
    </citation>
    <scope>NUCLEOTIDE SEQUENCE</scope>
</reference>
<feature type="non-terminal residue" evidence="3">
    <location>
        <position position="1"/>
    </location>
</feature>
<name>A0ABQ5B2A5_9ASTR</name>
<gene>
    <name evidence="3" type="ORF">Tco_0842160</name>
</gene>
<dbReference type="Pfam" id="PF07727">
    <property type="entry name" value="RVT_2"/>
    <property type="match status" value="2"/>
</dbReference>
<dbReference type="EMBL" id="BQNB010012773">
    <property type="protein sequence ID" value="GJT07698.1"/>
    <property type="molecule type" value="Genomic_DNA"/>
</dbReference>
<comment type="caution">
    <text evidence="3">The sequence shown here is derived from an EMBL/GenBank/DDBJ whole genome shotgun (WGS) entry which is preliminary data.</text>
</comment>
<feature type="domain" description="Reverse transcriptase Ty1/copia-type" evidence="2">
    <location>
        <begin position="386"/>
        <end position="441"/>
    </location>
</feature>
<evidence type="ECO:0000259" key="2">
    <source>
        <dbReference type="Pfam" id="PF07727"/>
    </source>
</evidence>
<dbReference type="InterPro" id="IPR013103">
    <property type="entry name" value="RVT_2"/>
</dbReference>
<evidence type="ECO:0000256" key="1">
    <source>
        <dbReference type="SAM" id="MobiDB-lite"/>
    </source>
</evidence>
<evidence type="ECO:0000313" key="3">
    <source>
        <dbReference type="EMBL" id="GJT07698.1"/>
    </source>
</evidence>
<dbReference type="PANTHER" id="PTHR11439:SF495">
    <property type="entry name" value="REVERSE TRANSCRIPTASE, RNA-DEPENDENT DNA POLYMERASE-RELATED"/>
    <property type="match status" value="1"/>
</dbReference>
<dbReference type="PANTHER" id="PTHR11439">
    <property type="entry name" value="GAG-POL-RELATED RETROTRANSPOSON"/>
    <property type="match status" value="1"/>
</dbReference>
<proteinExistence type="predicted"/>
<accession>A0ABQ5B2A5</accession>
<reference evidence="3" key="1">
    <citation type="journal article" date="2022" name="Int. J. Mol. Sci.">
        <title>Draft Genome of Tanacetum Coccineum: Genomic Comparison of Closely Related Tanacetum-Family Plants.</title>
        <authorList>
            <person name="Yamashiro T."/>
            <person name="Shiraishi A."/>
            <person name="Nakayama K."/>
            <person name="Satake H."/>
        </authorList>
    </citation>
    <scope>NUCLEOTIDE SEQUENCE</scope>
</reference>
<feature type="region of interest" description="Disordered" evidence="1">
    <location>
        <begin position="1"/>
        <end position="40"/>
    </location>
</feature>
<keyword evidence="4" id="KW-1185">Reference proteome</keyword>
<evidence type="ECO:0000313" key="4">
    <source>
        <dbReference type="Proteomes" id="UP001151760"/>
    </source>
</evidence>
<feature type="domain" description="Reverse transcriptase Ty1/copia-type" evidence="2">
    <location>
        <begin position="467"/>
        <end position="568"/>
    </location>
</feature>
<organism evidence="3 4">
    <name type="scientific">Tanacetum coccineum</name>
    <dbReference type="NCBI Taxonomy" id="301880"/>
    <lineage>
        <taxon>Eukaryota</taxon>
        <taxon>Viridiplantae</taxon>
        <taxon>Streptophyta</taxon>
        <taxon>Embryophyta</taxon>
        <taxon>Tracheophyta</taxon>
        <taxon>Spermatophyta</taxon>
        <taxon>Magnoliopsida</taxon>
        <taxon>eudicotyledons</taxon>
        <taxon>Gunneridae</taxon>
        <taxon>Pentapetalae</taxon>
        <taxon>asterids</taxon>
        <taxon>campanulids</taxon>
        <taxon>Asterales</taxon>
        <taxon>Asteraceae</taxon>
        <taxon>Asteroideae</taxon>
        <taxon>Anthemideae</taxon>
        <taxon>Anthemidinae</taxon>
        <taxon>Tanacetum</taxon>
    </lineage>
</organism>